<gene>
    <name evidence="2" type="ORF">A7K69_15995</name>
</gene>
<evidence type="ECO:0000313" key="2">
    <source>
        <dbReference type="EMBL" id="OAT71280.1"/>
    </source>
</evidence>
<dbReference type="PROSITE" id="PS51354">
    <property type="entry name" value="GLUTAREDOXIN_2"/>
    <property type="match status" value="1"/>
</dbReference>
<proteinExistence type="predicted"/>
<dbReference type="EMBL" id="LXMA01000044">
    <property type="protein sequence ID" value="OAT71280.1"/>
    <property type="molecule type" value="Genomic_DNA"/>
</dbReference>
<dbReference type="Pfam" id="PF00462">
    <property type="entry name" value="Glutaredoxin"/>
    <property type="match status" value="1"/>
</dbReference>
<organism evidence="2 3">
    <name type="scientific">Parageobacillus thermoglucosidasius</name>
    <name type="common">Geobacillus thermoglucosidasius</name>
    <dbReference type="NCBI Taxonomy" id="1426"/>
    <lineage>
        <taxon>Bacteria</taxon>
        <taxon>Bacillati</taxon>
        <taxon>Bacillota</taxon>
        <taxon>Bacilli</taxon>
        <taxon>Bacillales</taxon>
        <taxon>Anoxybacillaceae</taxon>
        <taxon>Parageobacillus</taxon>
    </lineage>
</organism>
<dbReference type="AlphaFoldDB" id="A0A1B7KMN9"/>
<sequence length="94" mass="11069">MEVIVYSTKNCIYCKKQKEFLTEKGIEFEERDIHENEEYFREFKALGGYGTPFTIKKENGIIVSKIMGFNREKLLDELINDAKSKKGTHRTEKL</sequence>
<dbReference type="RefSeq" id="WP_064553793.1">
    <property type="nucleotide sequence ID" value="NZ_LXMA01000044.1"/>
</dbReference>
<dbReference type="SUPFAM" id="SSF52833">
    <property type="entry name" value="Thioredoxin-like"/>
    <property type="match status" value="1"/>
</dbReference>
<accession>A0A1B7KMN9</accession>
<feature type="domain" description="Glutaredoxin" evidence="1">
    <location>
        <begin position="3"/>
        <end position="51"/>
    </location>
</feature>
<name>A0A1B7KMN9_PARTM</name>
<dbReference type="CDD" id="cd02976">
    <property type="entry name" value="NrdH"/>
    <property type="match status" value="1"/>
</dbReference>
<evidence type="ECO:0000313" key="3">
    <source>
        <dbReference type="Proteomes" id="UP000078290"/>
    </source>
</evidence>
<reference evidence="3" key="1">
    <citation type="submission" date="2016-05" db="EMBL/GenBank/DDBJ databases">
        <authorList>
            <person name="Wang W."/>
            <person name="Zhu L."/>
        </authorList>
    </citation>
    <scope>NUCLEOTIDE SEQUENCE [LARGE SCALE GENOMIC DNA]</scope>
    <source>
        <strain evidence="3">W-2</strain>
    </source>
</reference>
<comment type="caution">
    <text evidence="2">The sequence shown here is derived from an EMBL/GenBank/DDBJ whole genome shotgun (WGS) entry which is preliminary data.</text>
</comment>
<dbReference type="InterPro" id="IPR036249">
    <property type="entry name" value="Thioredoxin-like_sf"/>
</dbReference>
<protein>
    <submittedName>
        <fullName evidence="2">NrdH-redoxin</fullName>
    </submittedName>
</protein>
<dbReference type="Proteomes" id="UP000078290">
    <property type="component" value="Unassembled WGS sequence"/>
</dbReference>
<evidence type="ECO:0000259" key="1">
    <source>
        <dbReference type="Pfam" id="PF00462"/>
    </source>
</evidence>
<dbReference type="OrthoDB" id="9795531at2"/>
<dbReference type="InterPro" id="IPR002109">
    <property type="entry name" value="Glutaredoxin"/>
</dbReference>
<dbReference type="Gene3D" id="3.40.30.10">
    <property type="entry name" value="Glutaredoxin"/>
    <property type="match status" value="1"/>
</dbReference>